<gene>
    <name evidence="3" type="ORF">AB5J53_46695</name>
</gene>
<evidence type="ECO:0000256" key="2">
    <source>
        <dbReference type="SAM" id="Phobius"/>
    </source>
</evidence>
<keyword evidence="2" id="KW-0472">Membrane</keyword>
<feature type="compositionally biased region" description="Pro residues" evidence="1">
    <location>
        <begin position="7"/>
        <end position="18"/>
    </location>
</feature>
<keyword evidence="2" id="KW-0812">Transmembrane</keyword>
<evidence type="ECO:0000313" key="3">
    <source>
        <dbReference type="EMBL" id="XDQ58596.1"/>
    </source>
</evidence>
<dbReference type="EMBL" id="CP163443">
    <property type="protein sequence ID" value="XDQ58596.1"/>
    <property type="molecule type" value="Genomic_DNA"/>
</dbReference>
<reference evidence="3" key="1">
    <citation type="submission" date="2024-07" db="EMBL/GenBank/DDBJ databases">
        <authorList>
            <person name="Yu S.T."/>
        </authorList>
    </citation>
    <scope>NUCLEOTIDE SEQUENCE</scope>
    <source>
        <strain evidence="3">R41</strain>
    </source>
</reference>
<feature type="transmembrane region" description="Helical" evidence="2">
    <location>
        <begin position="46"/>
        <end position="62"/>
    </location>
</feature>
<feature type="transmembrane region" description="Helical" evidence="2">
    <location>
        <begin position="68"/>
        <end position="90"/>
    </location>
</feature>
<feature type="region of interest" description="Disordered" evidence="1">
    <location>
        <begin position="1"/>
        <end position="24"/>
    </location>
</feature>
<dbReference type="AlphaFoldDB" id="A0AB39RWR4"/>
<protein>
    <submittedName>
        <fullName evidence="3">DUF308 domain-containing protein</fullName>
    </submittedName>
</protein>
<name>A0AB39RWR4_9ACTN</name>
<accession>A0AB39RWR4</accession>
<keyword evidence="2" id="KW-1133">Transmembrane helix</keyword>
<proteinExistence type="predicted"/>
<dbReference type="Pfam" id="PF03729">
    <property type="entry name" value="DUF308"/>
    <property type="match status" value="1"/>
</dbReference>
<dbReference type="InterPro" id="IPR005325">
    <property type="entry name" value="DUF308_memb"/>
</dbReference>
<evidence type="ECO:0000256" key="1">
    <source>
        <dbReference type="SAM" id="MobiDB-lite"/>
    </source>
</evidence>
<organism evidence="3">
    <name type="scientific">Streptomyces sp. R41</name>
    <dbReference type="NCBI Taxonomy" id="3238632"/>
    <lineage>
        <taxon>Bacteria</taxon>
        <taxon>Bacillati</taxon>
        <taxon>Actinomycetota</taxon>
        <taxon>Actinomycetes</taxon>
        <taxon>Kitasatosporales</taxon>
        <taxon>Streptomycetaceae</taxon>
        <taxon>Streptomyces</taxon>
    </lineage>
</organism>
<dbReference type="RefSeq" id="WP_369251642.1">
    <property type="nucleotide sequence ID" value="NZ_CP163443.1"/>
</dbReference>
<sequence>MGSSHAPHPPSYPHPRPVPAGAQDLDQDVYPGVLGLLARFAWQRQVAMGVVTLVLGVLALAWPGATVLVVGVLFGIYLPAYGVVQLTVALQPASVRGRHTRAPTCGELLQRCAQRAASA</sequence>